<sequence length="37" mass="4131">MDSWSDEQVDVALSMALVSCGKKFEQKPRNRALTTMG</sequence>
<dbReference type="AlphaFoldDB" id="A0A3S4G375"/>
<dbReference type="EMBL" id="LR134156">
    <property type="protein sequence ID" value="VEA77113.1"/>
    <property type="molecule type" value="Genomic_DNA"/>
</dbReference>
<organism evidence="1 2">
    <name type="scientific">Salmonella enterica subsp. arizonae</name>
    <dbReference type="NCBI Taxonomy" id="59203"/>
    <lineage>
        <taxon>Bacteria</taxon>
        <taxon>Pseudomonadati</taxon>
        <taxon>Pseudomonadota</taxon>
        <taxon>Gammaproteobacteria</taxon>
        <taxon>Enterobacterales</taxon>
        <taxon>Enterobacteriaceae</taxon>
        <taxon>Salmonella</taxon>
    </lineage>
</organism>
<gene>
    <name evidence="1" type="ORF">NCTC10047_03021</name>
</gene>
<evidence type="ECO:0000313" key="2">
    <source>
        <dbReference type="Proteomes" id="UP000275676"/>
    </source>
</evidence>
<accession>A0A3S4G375</accession>
<protein>
    <submittedName>
        <fullName evidence="1">Uncharacterized protein</fullName>
    </submittedName>
</protein>
<evidence type="ECO:0000313" key="1">
    <source>
        <dbReference type="EMBL" id="VEA77113.1"/>
    </source>
</evidence>
<name>A0A3S4G375_SALER</name>
<reference evidence="1 2" key="1">
    <citation type="submission" date="2018-12" db="EMBL/GenBank/DDBJ databases">
        <authorList>
            <consortium name="Pathogen Informatics"/>
        </authorList>
    </citation>
    <scope>NUCLEOTIDE SEQUENCE [LARGE SCALE GENOMIC DNA]</scope>
    <source>
        <strain evidence="1 2">NCTC10047</strain>
    </source>
</reference>
<dbReference type="Proteomes" id="UP000275676">
    <property type="component" value="Chromosome"/>
</dbReference>
<proteinExistence type="predicted"/>